<protein>
    <submittedName>
        <fullName evidence="2">Uncharacterized protein</fullName>
    </submittedName>
</protein>
<proteinExistence type="predicted"/>
<keyword evidence="3" id="KW-1185">Reference proteome</keyword>
<dbReference type="GeneID" id="5006535"/>
<feature type="region of interest" description="Disordered" evidence="1">
    <location>
        <begin position="1"/>
        <end position="59"/>
    </location>
</feature>
<dbReference type="Gene3D" id="3.30.530.20">
    <property type="match status" value="1"/>
</dbReference>
<name>A4SAQ8_OSTLU</name>
<evidence type="ECO:0000313" key="2">
    <source>
        <dbReference type="EMBL" id="ABP00794.1"/>
    </source>
</evidence>
<dbReference type="RefSeq" id="XP_001422477.1">
    <property type="nucleotide sequence ID" value="XM_001422440.1"/>
</dbReference>
<dbReference type="SUPFAM" id="SSF55961">
    <property type="entry name" value="Bet v1-like"/>
    <property type="match status" value="1"/>
</dbReference>
<sequence>MSFKTFTTTPSRAHGATARATASSTRIGQKSARPAAARNRGATRAHARDDAPASEGRTVDALNKLSSLYESESERDERIRATQRERDAMEGLGLADAFKTAKRGSKTRRDFARKRTYGVTRTSFGAVVELGCAAEVVYGYWTTPAALAETLPELEKCEAAADGGRARCEWVYAFGDIRKKHGRTAVDAVERHLSVVKATELEAGSSVRYEATAGMPVGADIAVTSTGANSCTLDIDAWVHLPLSLTHTSGTMAVALDVQDKFYQALAAFKTLCDEGDAAARLEEIKSSARDACAVGDRPNFQFRGK</sequence>
<dbReference type="OrthoDB" id="10488117at2759"/>
<evidence type="ECO:0000313" key="3">
    <source>
        <dbReference type="Proteomes" id="UP000001568"/>
    </source>
</evidence>
<accession>A4SAQ8</accession>
<dbReference type="KEGG" id="olu:OSTLU_94053"/>
<gene>
    <name evidence="2" type="ORF">OSTLU_94053</name>
</gene>
<organism evidence="2 3">
    <name type="scientific">Ostreococcus lucimarinus (strain CCE9901)</name>
    <dbReference type="NCBI Taxonomy" id="436017"/>
    <lineage>
        <taxon>Eukaryota</taxon>
        <taxon>Viridiplantae</taxon>
        <taxon>Chlorophyta</taxon>
        <taxon>Mamiellophyceae</taxon>
        <taxon>Mamiellales</taxon>
        <taxon>Bathycoccaceae</taxon>
        <taxon>Ostreococcus</taxon>
    </lineage>
</organism>
<feature type="compositionally biased region" description="Polar residues" evidence="1">
    <location>
        <begin position="1"/>
        <end position="10"/>
    </location>
</feature>
<feature type="compositionally biased region" description="Low complexity" evidence="1">
    <location>
        <begin position="11"/>
        <end position="26"/>
    </location>
</feature>
<dbReference type="AlphaFoldDB" id="A4SAQ8"/>
<reference evidence="2 3" key="1">
    <citation type="journal article" date="2007" name="Proc. Natl. Acad. Sci. U.S.A.">
        <title>The tiny eukaryote Ostreococcus provides genomic insights into the paradox of plankton speciation.</title>
        <authorList>
            <person name="Palenik B."/>
            <person name="Grimwood J."/>
            <person name="Aerts A."/>
            <person name="Rouze P."/>
            <person name="Salamov A."/>
            <person name="Putnam N."/>
            <person name="Dupont C."/>
            <person name="Jorgensen R."/>
            <person name="Derelle E."/>
            <person name="Rombauts S."/>
            <person name="Zhou K."/>
            <person name="Otillar R."/>
            <person name="Merchant S.S."/>
            <person name="Podell S."/>
            <person name="Gaasterland T."/>
            <person name="Napoli C."/>
            <person name="Gendler K."/>
            <person name="Manuell A."/>
            <person name="Tai V."/>
            <person name="Vallon O."/>
            <person name="Piganeau G."/>
            <person name="Jancek S."/>
            <person name="Heijde M."/>
            <person name="Jabbari K."/>
            <person name="Bowler C."/>
            <person name="Lohr M."/>
            <person name="Robbens S."/>
            <person name="Werner G."/>
            <person name="Dubchak I."/>
            <person name="Pazour G.J."/>
            <person name="Ren Q."/>
            <person name="Paulsen I."/>
            <person name="Delwiche C."/>
            <person name="Schmutz J."/>
            <person name="Rokhsar D."/>
            <person name="Van de Peer Y."/>
            <person name="Moreau H."/>
            <person name="Grigoriev I.V."/>
        </authorList>
    </citation>
    <scope>NUCLEOTIDE SEQUENCE [LARGE SCALE GENOMIC DNA]</scope>
    <source>
        <strain evidence="2 3">CCE9901</strain>
    </source>
</reference>
<evidence type="ECO:0000256" key="1">
    <source>
        <dbReference type="SAM" id="MobiDB-lite"/>
    </source>
</evidence>
<dbReference type="EMBL" id="CP000600">
    <property type="protein sequence ID" value="ABP00794.1"/>
    <property type="molecule type" value="Genomic_DNA"/>
</dbReference>
<dbReference type="Proteomes" id="UP000001568">
    <property type="component" value="Chromosome 20"/>
</dbReference>
<dbReference type="Gramene" id="ABP00794">
    <property type="protein sequence ID" value="ABP00794"/>
    <property type="gene ID" value="OSTLU_94053"/>
</dbReference>
<dbReference type="HOGENOM" id="CLU_079214_0_0_1"/>
<dbReference type="OMA" id="RARCEWA"/>
<dbReference type="InterPro" id="IPR023393">
    <property type="entry name" value="START-like_dom_sf"/>
</dbReference>